<keyword evidence="9" id="KW-0175">Coiled coil</keyword>
<keyword evidence="8" id="KW-0862">Zinc</keyword>
<feature type="region of interest" description="Disordered" evidence="10">
    <location>
        <begin position="78"/>
        <end position="97"/>
    </location>
</feature>
<evidence type="ECO:0000256" key="2">
    <source>
        <dbReference type="ARBA" id="ARBA00012251"/>
    </source>
</evidence>
<dbReference type="Pfam" id="PF22191">
    <property type="entry name" value="IBR_1"/>
    <property type="match status" value="1"/>
</dbReference>
<dbReference type="Gene3D" id="1.20.120.1750">
    <property type="match status" value="1"/>
</dbReference>
<evidence type="ECO:0000313" key="12">
    <source>
        <dbReference type="EMBL" id="KAK3316225.1"/>
    </source>
</evidence>
<evidence type="ECO:0000256" key="10">
    <source>
        <dbReference type="SAM" id="MobiDB-lite"/>
    </source>
</evidence>
<reference evidence="12" key="1">
    <citation type="journal article" date="2023" name="Mol. Phylogenet. Evol.">
        <title>Genome-scale phylogeny and comparative genomics of the fungal order Sordariales.</title>
        <authorList>
            <person name="Hensen N."/>
            <person name="Bonometti L."/>
            <person name="Westerberg I."/>
            <person name="Brannstrom I.O."/>
            <person name="Guillou S."/>
            <person name="Cros-Aarteil S."/>
            <person name="Calhoun S."/>
            <person name="Haridas S."/>
            <person name="Kuo A."/>
            <person name="Mondo S."/>
            <person name="Pangilinan J."/>
            <person name="Riley R."/>
            <person name="LaButti K."/>
            <person name="Andreopoulos B."/>
            <person name="Lipzen A."/>
            <person name="Chen C."/>
            <person name="Yan M."/>
            <person name="Daum C."/>
            <person name="Ng V."/>
            <person name="Clum A."/>
            <person name="Steindorff A."/>
            <person name="Ohm R.A."/>
            <person name="Martin F."/>
            <person name="Silar P."/>
            <person name="Natvig D.O."/>
            <person name="Lalanne C."/>
            <person name="Gautier V."/>
            <person name="Ament-Velasquez S.L."/>
            <person name="Kruys A."/>
            <person name="Hutchinson M.I."/>
            <person name="Powell A.J."/>
            <person name="Barry K."/>
            <person name="Miller A.N."/>
            <person name="Grigoriev I.V."/>
            <person name="Debuchy R."/>
            <person name="Gladieux P."/>
            <person name="Hiltunen Thoren M."/>
            <person name="Johannesson H."/>
        </authorList>
    </citation>
    <scope>NUCLEOTIDE SEQUENCE</scope>
    <source>
        <strain evidence="12">CBS 118394</strain>
    </source>
</reference>
<evidence type="ECO:0000259" key="11">
    <source>
        <dbReference type="PROSITE" id="PS51873"/>
    </source>
</evidence>
<feature type="region of interest" description="Disordered" evidence="10">
    <location>
        <begin position="37"/>
        <end position="68"/>
    </location>
</feature>
<gene>
    <name evidence="12" type="ORF">B0H66DRAFT_560739</name>
</gene>
<keyword evidence="7" id="KW-0833">Ubl conjugation pathway</keyword>
<dbReference type="GO" id="GO:0008270">
    <property type="term" value="F:zinc ion binding"/>
    <property type="evidence" value="ECO:0007669"/>
    <property type="project" value="UniProtKB-KW"/>
</dbReference>
<comment type="caution">
    <text evidence="12">The sequence shown here is derived from an EMBL/GenBank/DDBJ whole genome shotgun (WGS) entry which is preliminary data.</text>
</comment>
<keyword evidence="3" id="KW-0808">Transferase</keyword>
<accession>A0AAE0I0G8</accession>
<dbReference type="PANTHER" id="PTHR11685">
    <property type="entry name" value="RBR FAMILY RING FINGER AND IBR DOMAIN-CONTAINING"/>
    <property type="match status" value="1"/>
</dbReference>
<dbReference type="GO" id="GO:0016567">
    <property type="term" value="P:protein ubiquitination"/>
    <property type="evidence" value="ECO:0007669"/>
    <property type="project" value="InterPro"/>
</dbReference>
<organism evidence="12 13">
    <name type="scientific">Apodospora peruviana</name>
    <dbReference type="NCBI Taxonomy" id="516989"/>
    <lineage>
        <taxon>Eukaryota</taxon>
        <taxon>Fungi</taxon>
        <taxon>Dikarya</taxon>
        <taxon>Ascomycota</taxon>
        <taxon>Pezizomycotina</taxon>
        <taxon>Sordariomycetes</taxon>
        <taxon>Sordariomycetidae</taxon>
        <taxon>Sordariales</taxon>
        <taxon>Lasiosphaeriaceae</taxon>
        <taxon>Apodospora</taxon>
    </lineage>
</organism>
<evidence type="ECO:0000256" key="6">
    <source>
        <dbReference type="ARBA" id="ARBA00022771"/>
    </source>
</evidence>
<dbReference type="SMART" id="SM00647">
    <property type="entry name" value="IBR"/>
    <property type="match status" value="2"/>
</dbReference>
<name>A0AAE0I0G8_9PEZI</name>
<proteinExistence type="predicted"/>
<keyword evidence="5" id="KW-0677">Repeat</keyword>
<dbReference type="EC" id="2.3.2.31" evidence="2"/>
<keyword evidence="4" id="KW-0479">Metal-binding</keyword>
<feature type="coiled-coil region" evidence="9">
    <location>
        <begin position="193"/>
        <end position="220"/>
    </location>
</feature>
<comment type="catalytic activity">
    <reaction evidence="1">
        <text>[E2 ubiquitin-conjugating enzyme]-S-ubiquitinyl-L-cysteine + [acceptor protein]-L-lysine = [E2 ubiquitin-conjugating enzyme]-L-cysteine + [acceptor protein]-N(6)-ubiquitinyl-L-lysine.</text>
        <dbReference type="EC" id="2.3.2.31"/>
    </reaction>
</comment>
<dbReference type="CDD" id="cd20336">
    <property type="entry name" value="Rcat_RBR"/>
    <property type="match status" value="1"/>
</dbReference>
<dbReference type="AlphaFoldDB" id="A0AAE0I0G8"/>
<evidence type="ECO:0000256" key="1">
    <source>
        <dbReference type="ARBA" id="ARBA00001798"/>
    </source>
</evidence>
<keyword evidence="13" id="KW-1185">Reference proteome</keyword>
<dbReference type="GO" id="GO:0061630">
    <property type="term" value="F:ubiquitin protein ligase activity"/>
    <property type="evidence" value="ECO:0007669"/>
    <property type="project" value="UniProtKB-EC"/>
</dbReference>
<evidence type="ECO:0000313" key="13">
    <source>
        <dbReference type="Proteomes" id="UP001283341"/>
    </source>
</evidence>
<evidence type="ECO:0000256" key="5">
    <source>
        <dbReference type="ARBA" id="ARBA00022737"/>
    </source>
</evidence>
<dbReference type="InterPro" id="IPR044066">
    <property type="entry name" value="TRIAD_supradom"/>
</dbReference>
<evidence type="ECO:0000256" key="4">
    <source>
        <dbReference type="ARBA" id="ARBA00022723"/>
    </source>
</evidence>
<dbReference type="SUPFAM" id="SSF57850">
    <property type="entry name" value="RING/U-box"/>
    <property type="match status" value="2"/>
</dbReference>
<dbReference type="EMBL" id="JAUEDM010000005">
    <property type="protein sequence ID" value="KAK3316225.1"/>
    <property type="molecule type" value="Genomic_DNA"/>
</dbReference>
<protein>
    <recommendedName>
        <fullName evidence="2">RBR-type E3 ubiquitin transferase</fullName>
        <ecNumber evidence="2">2.3.2.31</ecNumber>
    </recommendedName>
</protein>
<dbReference type="PROSITE" id="PS51873">
    <property type="entry name" value="TRIAD"/>
    <property type="match status" value="1"/>
</dbReference>
<feature type="domain" description="RING-type" evidence="11">
    <location>
        <begin position="617"/>
        <end position="847"/>
    </location>
</feature>
<dbReference type="InterPro" id="IPR031127">
    <property type="entry name" value="E3_UB_ligase_RBR"/>
</dbReference>
<evidence type="ECO:0000256" key="7">
    <source>
        <dbReference type="ARBA" id="ARBA00022786"/>
    </source>
</evidence>
<sequence>MTLTSPQHHIAQAWNRQQSIPNNRRWAVYIPSNSKKVQGKTMAQSEHIGFPRDAVQKSAPDEGDIDRRLTGQRRLSLMRSNAVSHRKAESSNDPADDSRLSFLPQHWLDIEPQIRGVSEEAGDLGKTRRGSSKVNIFHNGKNYTYDETDNPFGNSLGAVQNQPGSHASEHHPRVAEAYDVCPTRSQPHTDSELEKVTRALEASQARVQALENENNMLRTGILEWFAKHKAEKPERYPAGINVAFTEPSAKRSTVGHDTRGLEHRANTLEKEVRHREELLMRIFYTVNGPIGQRQTGPKDYVEITENIMRRLQGGNELLSLLGSALTPRGILLLKTIQYHQPDNHLSSTLPSRARFHHPDKVLDSTQAADFARSVDARPGILGPDEVSFRVCALCHVPRFLRGLSKCTAGPYRDSEFEYSKGATNCCSQPICDACFLPSIVSSITNDWWHDLGSNAWLRCPTPSCRAPLPFQYNVELTNTLRNLRDDKCLIHVSTFERASRLRAALELLEPRPTPEALRRAAELHTQLEKHGRMRGLLNLSLCPSLAIEMMSVDSTDGSRTLQVPIFVGQFLRTGHEVGLYAAPRECTVCAEALSDVVLGDDQADEDRWAAAVRDFPGDWTCQIRAFPPPSALPACSAAHNLDICRTCLGRHLATQLDTRGRAACESLGCPTPGCGHIYTHDEIRLLAPAETFAMYDKLRLLSHLATLPNFRWCLREGCEMGQIHEIPDQMGDGPLDCRRNCVQCDVCGFDMCFRHQVPWHRGQSCAEYEAAGWGQMGGGGGNPEMEATQEWLRTHTKQCRCGARVEKEGGCFHMTCRVCSFEFCWECMADWSRIIRRNPITGQGRYDRNGHIVGCWFRSEMAPYATMVRGNTVEEALGRANRGV</sequence>
<dbReference type="InterPro" id="IPR002867">
    <property type="entry name" value="IBR_dom"/>
</dbReference>
<evidence type="ECO:0000256" key="3">
    <source>
        <dbReference type="ARBA" id="ARBA00022679"/>
    </source>
</evidence>
<keyword evidence="6" id="KW-0863">Zinc-finger</keyword>
<dbReference type="Proteomes" id="UP001283341">
    <property type="component" value="Unassembled WGS sequence"/>
</dbReference>
<evidence type="ECO:0000256" key="8">
    <source>
        <dbReference type="ARBA" id="ARBA00022833"/>
    </source>
</evidence>
<dbReference type="Pfam" id="PF01485">
    <property type="entry name" value="IBR"/>
    <property type="match status" value="1"/>
</dbReference>
<evidence type="ECO:0000256" key="9">
    <source>
        <dbReference type="SAM" id="Coils"/>
    </source>
</evidence>
<dbReference type="CDD" id="cd20335">
    <property type="entry name" value="BRcat_RBR"/>
    <property type="match status" value="1"/>
</dbReference>
<reference evidence="12" key="2">
    <citation type="submission" date="2023-06" db="EMBL/GenBank/DDBJ databases">
        <authorList>
            <consortium name="Lawrence Berkeley National Laboratory"/>
            <person name="Haridas S."/>
            <person name="Hensen N."/>
            <person name="Bonometti L."/>
            <person name="Westerberg I."/>
            <person name="Brannstrom I.O."/>
            <person name="Guillou S."/>
            <person name="Cros-Aarteil S."/>
            <person name="Calhoun S."/>
            <person name="Kuo A."/>
            <person name="Mondo S."/>
            <person name="Pangilinan J."/>
            <person name="Riley R."/>
            <person name="Labutti K."/>
            <person name="Andreopoulos B."/>
            <person name="Lipzen A."/>
            <person name="Chen C."/>
            <person name="Yanf M."/>
            <person name="Daum C."/>
            <person name="Ng V."/>
            <person name="Clum A."/>
            <person name="Steindorff A."/>
            <person name="Ohm R."/>
            <person name="Martin F."/>
            <person name="Silar P."/>
            <person name="Natvig D."/>
            <person name="Lalanne C."/>
            <person name="Gautier V."/>
            <person name="Ament-Velasquez S.L."/>
            <person name="Kruys A."/>
            <person name="Hutchinson M.I."/>
            <person name="Powell A.J."/>
            <person name="Barry K."/>
            <person name="Miller A.N."/>
            <person name="Grigoriev I.V."/>
            <person name="Debuchy R."/>
            <person name="Gladieux P."/>
            <person name="Thoren M.H."/>
            <person name="Johannesson H."/>
        </authorList>
    </citation>
    <scope>NUCLEOTIDE SEQUENCE</scope>
    <source>
        <strain evidence="12">CBS 118394</strain>
    </source>
</reference>